<evidence type="ECO:0000313" key="2">
    <source>
        <dbReference type="Proteomes" id="UP000184330"/>
    </source>
</evidence>
<reference evidence="1 2" key="1">
    <citation type="submission" date="2016-03" db="EMBL/GenBank/DDBJ databases">
        <authorList>
            <person name="Ploux O."/>
        </authorList>
    </citation>
    <scope>NUCLEOTIDE SEQUENCE [LARGE SCALE GENOMIC DNA]</scope>
    <source>
        <strain evidence="1 2">UAMH 11012</strain>
    </source>
</reference>
<keyword evidence="2" id="KW-1185">Reference proteome</keyword>
<name>A0A1L7XBZ6_9HELO</name>
<accession>A0A1L7XBZ6</accession>
<evidence type="ECO:0000313" key="1">
    <source>
        <dbReference type="EMBL" id="CZR62542.1"/>
    </source>
</evidence>
<proteinExistence type="predicted"/>
<dbReference type="EMBL" id="FJOG01000021">
    <property type="protein sequence ID" value="CZR62542.1"/>
    <property type="molecule type" value="Genomic_DNA"/>
</dbReference>
<protein>
    <submittedName>
        <fullName evidence="1">Uncharacterized protein</fullName>
    </submittedName>
</protein>
<organism evidence="1 2">
    <name type="scientific">Phialocephala subalpina</name>
    <dbReference type="NCBI Taxonomy" id="576137"/>
    <lineage>
        <taxon>Eukaryota</taxon>
        <taxon>Fungi</taxon>
        <taxon>Dikarya</taxon>
        <taxon>Ascomycota</taxon>
        <taxon>Pezizomycotina</taxon>
        <taxon>Leotiomycetes</taxon>
        <taxon>Helotiales</taxon>
        <taxon>Mollisiaceae</taxon>
        <taxon>Phialocephala</taxon>
        <taxon>Phialocephala fortinii species complex</taxon>
    </lineage>
</organism>
<dbReference type="Proteomes" id="UP000184330">
    <property type="component" value="Unassembled WGS sequence"/>
</dbReference>
<dbReference type="AlphaFoldDB" id="A0A1L7XBZ6"/>
<gene>
    <name evidence="1" type="ORF">PAC_12439</name>
</gene>
<sequence length="300" mass="34932">MSLSESHHDAKETLSRIPIAGEEVLFPEELFRKEPLQDEPPEKIPLLKIPIDLRYMIYDEFLPGLRTINIHETYAIPGECSRTDILGRLSQAFPLLALEIENWRLSRPNLQRLKSGEIFDPAKTTFLMNFVRHSDWDPMLYLIGKQVNRERRWQGIREALSDPGFKNNARHLIIDVSRFECESATTSYLESVLEMLGKKPNKLQNLERLDLFDKPEDYQHNLTCSLCFTRVNWYSAKLWHMVFRILKSCGPNIPCTCCQVFELRYGTERGNGSEERVKVAILPQWARDGIQLGLDEIREP</sequence>